<dbReference type="AlphaFoldDB" id="A0A2G2ZB23"/>
<keyword evidence="2" id="KW-1185">Reference proteome</keyword>
<name>A0A2G2ZB23_CAPAN</name>
<dbReference type="Proteomes" id="UP000222542">
    <property type="component" value="Unassembled WGS sequence"/>
</dbReference>
<reference evidence="1 2" key="1">
    <citation type="journal article" date="2014" name="Nat. Genet.">
        <title>Genome sequence of the hot pepper provides insights into the evolution of pungency in Capsicum species.</title>
        <authorList>
            <person name="Kim S."/>
            <person name="Park M."/>
            <person name="Yeom S.I."/>
            <person name="Kim Y.M."/>
            <person name="Lee J.M."/>
            <person name="Lee H.A."/>
            <person name="Seo E."/>
            <person name="Choi J."/>
            <person name="Cheong K."/>
            <person name="Kim K.T."/>
            <person name="Jung K."/>
            <person name="Lee G.W."/>
            <person name="Oh S.K."/>
            <person name="Bae C."/>
            <person name="Kim S.B."/>
            <person name="Lee H.Y."/>
            <person name="Kim S.Y."/>
            <person name="Kim M.S."/>
            <person name="Kang B.C."/>
            <person name="Jo Y.D."/>
            <person name="Yang H.B."/>
            <person name="Jeong H.J."/>
            <person name="Kang W.H."/>
            <person name="Kwon J.K."/>
            <person name="Shin C."/>
            <person name="Lim J.Y."/>
            <person name="Park J.H."/>
            <person name="Huh J.H."/>
            <person name="Kim J.S."/>
            <person name="Kim B.D."/>
            <person name="Cohen O."/>
            <person name="Paran I."/>
            <person name="Suh M.C."/>
            <person name="Lee S.B."/>
            <person name="Kim Y.K."/>
            <person name="Shin Y."/>
            <person name="Noh S.J."/>
            <person name="Park J."/>
            <person name="Seo Y.S."/>
            <person name="Kwon S.Y."/>
            <person name="Kim H.A."/>
            <person name="Park J.M."/>
            <person name="Kim H.J."/>
            <person name="Choi S.B."/>
            <person name="Bosland P.W."/>
            <person name="Reeves G."/>
            <person name="Jo S.H."/>
            <person name="Lee B.W."/>
            <person name="Cho H.T."/>
            <person name="Choi H.S."/>
            <person name="Lee M.S."/>
            <person name="Yu Y."/>
            <person name="Do Choi Y."/>
            <person name="Park B.S."/>
            <person name="van Deynze A."/>
            <person name="Ashrafi H."/>
            <person name="Hill T."/>
            <person name="Kim W.T."/>
            <person name="Pai H.S."/>
            <person name="Ahn H.K."/>
            <person name="Yeam I."/>
            <person name="Giovannoni J.J."/>
            <person name="Rose J.K."/>
            <person name="Sorensen I."/>
            <person name="Lee S.J."/>
            <person name="Kim R.W."/>
            <person name="Choi I.Y."/>
            <person name="Choi B.S."/>
            <person name="Lim J.S."/>
            <person name="Lee Y.H."/>
            <person name="Choi D."/>
        </authorList>
    </citation>
    <scope>NUCLEOTIDE SEQUENCE [LARGE SCALE GENOMIC DNA]</scope>
    <source>
        <strain evidence="2">cv. CM334</strain>
    </source>
</reference>
<gene>
    <name evidence="1" type="ORF">T459_17262</name>
</gene>
<evidence type="ECO:0000313" key="2">
    <source>
        <dbReference type="Proteomes" id="UP000222542"/>
    </source>
</evidence>
<accession>A0A2G2ZB23</accession>
<reference evidence="1 2" key="2">
    <citation type="journal article" date="2017" name="Genome Biol.">
        <title>New reference genome sequences of hot pepper reveal the massive evolution of plant disease-resistance genes by retroduplication.</title>
        <authorList>
            <person name="Kim S."/>
            <person name="Park J."/>
            <person name="Yeom S.I."/>
            <person name="Kim Y.M."/>
            <person name="Seo E."/>
            <person name="Kim K.T."/>
            <person name="Kim M.S."/>
            <person name="Lee J.M."/>
            <person name="Cheong K."/>
            <person name="Shin H.S."/>
            <person name="Kim S.B."/>
            <person name="Han K."/>
            <person name="Lee J."/>
            <person name="Park M."/>
            <person name="Lee H.A."/>
            <person name="Lee H.Y."/>
            <person name="Lee Y."/>
            <person name="Oh S."/>
            <person name="Lee J.H."/>
            <person name="Choi E."/>
            <person name="Choi E."/>
            <person name="Lee S.E."/>
            <person name="Jeon J."/>
            <person name="Kim H."/>
            <person name="Choi G."/>
            <person name="Song H."/>
            <person name="Lee J."/>
            <person name="Lee S.C."/>
            <person name="Kwon J.K."/>
            <person name="Lee H.Y."/>
            <person name="Koo N."/>
            <person name="Hong Y."/>
            <person name="Kim R.W."/>
            <person name="Kang W.H."/>
            <person name="Huh J.H."/>
            <person name="Kang B.C."/>
            <person name="Yang T.J."/>
            <person name="Lee Y.H."/>
            <person name="Bennetzen J.L."/>
            <person name="Choi D."/>
        </authorList>
    </citation>
    <scope>NUCLEOTIDE SEQUENCE [LARGE SCALE GENOMIC DNA]</scope>
    <source>
        <strain evidence="2">cv. CM334</strain>
    </source>
</reference>
<comment type="caution">
    <text evidence="1">The sequence shown here is derived from an EMBL/GenBank/DDBJ whole genome shotgun (WGS) entry which is preliminary data.</text>
</comment>
<proteinExistence type="predicted"/>
<organism evidence="1 2">
    <name type="scientific">Capsicum annuum</name>
    <name type="common">Capsicum pepper</name>
    <dbReference type="NCBI Taxonomy" id="4072"/>
    <lineage>
        <taxon>Eukaryota</taxon>
        <taxon>Viridiplantae</taxon>
        <taxon>Streptophyta</taxon>
        <taxon>Embryophyta</taxon>
        <taxon>Tracheophyta</taxon>
        <taxon>Spermatophyta</taxon>
        <taxon>Magnoliopsida</taxon>
        <taxon>eudicotyledons</taxon>
        <taxon>Gunneridae</taxon>
        <taxon>Pentapetalae</taxon>
        <taxon>asterids</taxon>
        <taxon>lamiids</taxon>
        <taxon>Solanales</taxon>
        <taxon>Solanaceae</taxon>
        <taxon>Solanoideae</taxon>
        <taxon>Capsiceae</taxon>
        <taxon>Capsicum</taxon>
    </lineage>
</organism>
<protein>
    <submittedName>
        <fullName evidence="1">Uncharacterized protein</fullName>
    </submittedName>
</protein>
<evidence type="ECO:0000313" key="1">
    <source>
        <dbReference type="EMBL" id="PHT79210.1"/>
    </source>
</evidence>
<dbReference type="Gramene" id="PHT79210">
    <property type="protein sequence ID" value="PHT79210"/>
    <property type="gene ID" value="T459_17262"/>
</dbReference>
<dbReference type="EMBL" id="AYRZ02000006">
    <property type="protein sequence ID" value="PHT79210.1"/>
    <property type="molecule type" value="Genomic_DNA"/>
</dbReference>
<sequence>MFFSTIAELGLIDFGMKVHGLVSKLNLVEENSAVESSLVYMYTKFGLMSNAYKICSGVADPSSSSNDLHSDTMLAYSGWSWFKILIADDESISISKEVMWCSFATSRPTLSANSSAIVEVVWGTCTDGFDPVMHERALGFANKGELSSICNHFFDSSSIVIIIEKVIIPSQPNSPKAVRSVSFPDFSEGSIVDSIVFYYEELVGELGVHTAGSELSIKGTVLDGSIIVGVPDTDRHAGDALPDDIGDFEGDCSKVPNAIVVDMFNNDIKGLVSHKPLDNTPKAIKMGDLCIVEVILLGESLMIVIIFSEHDLGPKEGWIVEESLCKTSMRSSISELTFVQAKTPIYFVVEFGLPACQLSAHRVNDELEITIYGLYMKDREPKVLPKVGKRLDVEDLRAHGGVRWGAIFGENYLGLIMDHVGMFTFHHFKVSDVLLDDDGLVRGPFVGKKAGLVLKVRSIPTLRYEAQKGGIVGYRDFRVGEDFLAKGDNLRSYLMPEFLVEKWVEAIRPRSFERLERHNGHED</sequence>